<feature type="region of interest" description="Disordered" evidence="2">
    <location>
        <begin position="281"/>
        <end position="305"/>
    </location>
</feature>
<accession>A0A947D7W6</accession>
<sequence length="305" mass="34885">MPARITIVFLTFNSSRTIATTVSAARRLSDDIHCVDSFSSDATLDIVRALGCRVLQHEFIDYGSQRNWAIENIPSPGGWQLHLDSDEELTPALIDEIMAIDLETVAFDGFMLRRQTAFMGKVLRWGGVATTWHYRLFRTGFGRCENRRYDQHFVPSGRTGFLKGRMIDHNIETITEWTARHNRWATMEAEEIAAERRSAADQLRPAAFGLPSQRKRYMKMKYYALPLFWRAGFYFVYRFLFHLAFLDGIPGVIYCVLQSFWFRFLVDVKIYEIEKPPPLPSPARPSLGPHGAAPIGAPIETNGLT</sequence>
<dbReference type="Proteomes" id="UP000766595">
    <property type="component" value="Unassembled WGS sequence"/>
</dbReference>
<keyword evidence="3" id="KW-0472">Membrane</keyword>
<dbReference type="InterPro" id="IPR029044">
    <property type="entry name" value="Nucleotide-diphossugar_trans"/>
</dbReference>
<proteinExistence type="inferred from homology"/>
<keyword evidence="3" id="KW-0812">Transmembrane</keyword>
<dbReference type="AlphaFoldDB" id="A0A947D7W6"/>
<feature type="domain" description="Glycosyltransferase 2-like" evidence="4">
    <location>
        <begin position="6"/>
        <end position="99"/>
    </location>
</feature>
<evidence type="ECO:0000256" key="2">
    <source>
        <dbReference type="SAM" id="MobiDB-lite"/>
    </source>
</evidence>
<dbReference type="Gene3D" id="3.90.550.10">
    <property type="entry name" value="Spore Coat Polysaccharide Biosynthesis Protein SpsA, Chain A"/>
    <property type="match status" value="1"/>
</dbReference>
<dbReference type="EMBL" id="JAHHZF010000002">
    <property type="protein sequence ID" value="MBT9288464.1"/>
    <property type="molecule type" value="Genomic_DNA"/>
</dbReference>
<dbReference type="PANTHER" id="PTHR43630:SF2">
    <property type="entry name" value="GLYCOSYLTRANSFERASE"/>
    <property type="match status" value="1"/>
</dbReference>
<evidence type="ECO:0000256" key="3">
    <source>
        <dbReference type="SAM" id="Phobius"/>
    </source>
</evidence>
<feature type="transmembrane region" description="Helical" evidence="3">
    <location>
        <begin position="249"/>
        <end position="266"/>
    </location>
</feature>
<dbReference type="PANTHER" id="PTHR43630">
    <property type="entry name" value="POLY-BETA-1,6-N-ACETYL-D-GLUCOSAMINE SYNTHASE"/>
    <property type="match status" value="1"/>
</dbReference>
<evidence type="ECO:0000313" key="5">
    <source>
        <dbReference type="EMBL" id="MBT9288464.1"/>
    </source>
</evidence>
<reference evidence="5 6" key="1">
    <citation type="submission" date="2021-06" db="EMBL/GenBank/DDBJ databases">
        <authorList>
            <person name="Grouzdev D.S."/>
            <person name="Koziaeva V."/>
        </authorList>
    </citation>
    <scope>NUCLEOTIDE SEQUENCE [LARGE SCALE GENOMIC DNA]</scope>
    <source>
        <strain evidence="5 6">22</strain>
    </source>
</reference>
<evidence type="ECO:0000313" key="6">
    <source>
        <dbReference type="Proteomes" id="UP000766595"/>
    </source>
</evidence>
<organism evidence="5 6">
    <name type="scientific">Prosthecodimorpha staleyi</name>
    <dbReference type="NCBI Taxonomy" id="2840188"/>
    <lineage>
        <taxon>Bacteria</taxon>
        <taxon>Pseudomonadati</taxon>
        <taxon>Pseudomonadota</taxon>
        <taxon>Alphaproteobacteria</taxon>
        <taxon>Hyphomicrobiales</taxon>
        <taxon>Ancalomicrobiaceae</taxon>
        <taxon>Prosthecodimorpha</taxon>
    </lineage>
</organism>
<dbReference type="Pfam" id="PF00535">
    <property type="entry name" value="Glycos_transf_2"/>
    <property type="match status" value="1"/>
</dbReference>
<evidence type="ECO:0000259" key="4">
    <source>
        <dbReference type="Pfam" id="PF00535"/>
    </source>
</evidence>
<protein>
    <submittedName>
        <fullName evidence="5">Glycosyltransferase family 2 protein</fullName>
    </submittedName>
</protein>
<keyword evidence="3" id="KW-1133">Transmembrane helix</keyword>
<dbReference type="RefSeq" id="WP_261967149.1">
    <property type="nucleotide sequence ID" value="NZ_JAHHZF010000002.1"/>
</dbReference>
<keyword evidence="6" id="KW-1185">Reference proteome</keyword>
<comment type="caution">
    <text evidence="5">The sequence shown here is derived from an EMBL/GenBank/DDBJ whole genome shotgun (WGS) entry which is preliminary data.</text>
</comment>
<dbReference type="CDD" id="cd02511">
    <property type="entry name" value="Beta4Glucosyltransferase"/>
    <property type="match status" value="1"/>
</dbReference>
<comment type="similarity">
    <text evidence="1">Belongs to the glycosyltransferase 2 family. WaaE/KdtX subfamily.</text>
</comment>
<gene>
    <name evidence="5" type="ORF">KL771_03330</name>
</gene>
<name>A0A947D7W6_9HYPH</name>
<evidence type="ECO:0000256" key="1">
    <source>
        <dbReference type="ARBA" id="ARBA00038494"/>
    </source>
</evidence>
<dbReference type="SUPFAM" id="SSF53448">
    <property type="entry name" value="Nucleotide-diphospho-sugar transferases"/>
    <property type="match status" value="1"/>
</dbReference>
<dbReference type="InterPro" id="IPR001173">
    <property type="entry name" value="Glyco_trans_2-like"/>
</dbReference>